<reference evidence="3 4" key="1">
    <citation type="submission" date="2012-05" db="EMBL/GenBank/DDBJ databases">
        <title>Finished chromosome of genome of Chamaesiphon sp. PCC 6605.</title>
        <authorList>
            <consortium name="US DOE Joint Genome Institute"/>
            <person name="Gugger M."/>
            <person name="Coursin T."/>
            <person name="Rippka R."/>
            <person name="Tandeau De Marsac N."/>
            <person name="Huntemann M."/>
            <person name="Wei C.-L."/>
            <person name="Han J."/>
            <person name="Detter J.C."/>
            <person name="Han C."/>
            <person name="Tapia R."/>
            <person name="Chen A."/>
            <person name="Kyrpides N."/>
            <person name="Mavromatis K."/>
            <person name="Markowitz V."/>
            <person name="Szeto E."/>
            <person name="Ivanova N."/>
            <person name="Pagani I."/>
            <person name="Pati A."/>
            <person name="Goodwin L."/>
            <person name="Nordberg H.P."/>
            <person name="Cantor M.N."/>
            <person name="Hua S.X."/>
            <person name="Woyke T."/>
            <person name="Kerfeld C.A."/>
        </authorList>
    </citation>
    <scope>NUCLEOTIDE SEQUENCE [LARGE SCALE GENOMIC DNA]</scope>
    <source>
        <strain evidence="4">ATCC 27169 / PCC 6605</strain>
    </source>
</reference>
<dbReference type="eggNOG" id="COG0740">
    <property type="taxonomic scope" value="Bacteria"/>
</dbReference>
<name>K9UJ87_CHAP6</name>
<dbReference type="SUPFAM" id="SSF52096">
    <property type="entry name" value="ClpP/crotonase"/>
    <property type="match status" value="1"/>
</dbReference>
<organism evidence="3 4">
    <name type="scientific">Chamaesiphon minutus (strain ATCC 27169 / PCC 6605)</name>
    <dbReference type="NCBI Taxonomy" id="1173020"/>
    <lineage>
        <taxon>Bacteria</taxon>
        <taxon>Bacillati</taxon>
        <taxon>Cyanobacteriota</taxon>
        <taxon>Cyanophyceae</taxon>
        <taxon>Gomontiellales</taxon>
        <taxon>Chamaesiphonaceae</taxon>
        <taxon>Chamaesiphon</taxon>
    </lineage>
</organism>
<dbReference type="CDD" id="cd07017">
    <property type="entry name" value="S14_ClpP_2"/>
    <property type="match status" value="1"/>
</dbReference>
<dbReference type="Proteomes" id="UP000010366">
    <property type="component" value="Chromosome"/>
</dbReference>
<dbReference type="PANTHER" id="PTHR10381:SF11">
    <property type="entry name" value="ATP-DEPENDENT CLP PROTEASE PROTEOLYTIC SUBUNIT, MITOCHONDRIAL"/>
    <property type="match status" value="1"/>
</dbReference>
<comment type="similarity">
    <text evidence="1 2">Belongs to the peptidase S14 family.</text>
</comment>
<dbReference type="GO" id="GO:0004252">
    <property type="term" value="F:serine-type endopeptidase activity"/>
    <property type="evidence" value="ECO:0007669"/>
    <property type="project" value="InterPro"/>
</dbReference>
<dbReference type="HOGENOM" id="CLU_058707_3_1_3"/>
<dbReference type="InterPro" id="IPR001907">
    <property type="entry name" value="ClpP"/>
</dbReference>
<keyword evidence="3" id="KW-0378">Hydrolase</keyword>
<evidence type="ECO:0000313" key="4">
    <source>
        <dbReference type="Proteomes" id="UP000010366"/>
    </source>
</evidence>
<sequence length="185" mass="20536">MYSFDRDRWTQKSRTIFLRQPIDDKAANESIAQLICLDLEDPETPIQLYINTESVSVQPLKTSVAAGLAIYDTMRSLRSEIHTICTGTADSIGSLLLAIGSPGNRLAQSHARIRLAQADEVTLTKGTAQEIESAARSVFRQRQVLYELYAQATGQSIERIAADTAKREYLSATEAQAYGLIDRIR</sequence>
<dbReference type="Pfam" id="PF00574">
    <property type="entry name" value="CLP_protease"/>
    <property type="match status" value="1"/>
</dbReference>
<gene>
    <name evidence="3" type="ORF">Cha6605_3526</name>
</gene>
<dbReference type="OrthoDB" id="9822107at2"/>
<dbReference type="Gene3D" id="3.90.226.10">
    <property type="entry name" value="2-enoyl-CoA Hydratase, Chain A, domain 1"/>
    <property type="match status" value="1"/>
</dbReference>
<dbReference type="InterPro" id="IPR029045">
    <property type="entry name" value="ClpP/crotonase-like_dom_sf"/>
</dbReference>
<dbReference type="STRING" id="1173020.Cha6605_3526"/>
<protein>
    <recommendedName>
        <fullName evidence="2">ATP-dependent Clp protease proteolytic subunit</fullName>
    </recommendedName>
</protein>
<dbReference type="GO" id="GO:0006515">
    <property type="term" value="P:protein quality control for misfolded or incompletely synthesized proteins"/>
    <property type="evidence" value="ECO:0007669"/>
    <property type="project" value="TreeGrafter"/>
</dbReference>
<dbReference type="KEGG" id="cmp:Cha6605_3526"/>
<proteinExistence type="inferred from homology"/>
<keyword evidence="3" id="KW-0645">Protease</keyword>
<evidence type="ECO:0000256" key="1">
    <source>
        <dbReference type="ARBA" id="ARBA00007039"/>
    </source>
</evidence>
<accession>K9UJ87</accession>
<dbReference type="GO" id="GO:0009368">
    <property type="term" value="C:endopeptidase Clp complex"/>
    <property type="evidence" value="ECO:0007669"/>
    <property type="project" value="TreeGrafter"/>
</dbReference>
<dbReference type="InterPro" id="IPR023562">
    <property type="entry name" value="ClpP/TepA"/>
</dbReference>
<evidence type="ECO:0000313" key="3">
    <source>
        <dbReference type="EMBL" id="AFY94516.1"/>
    </source>
</evidence>
<keyword evidence="4" id="KW-1185">Reference proteome</keyword>
<dbReference type="EMBL" id="CP003600">
    <property type="protein sequence ID" value="AFY94516.1"/>
    <property type="molecule type" value="Genomic_DNA"/>
</dbReference>
<evidence type="ECO:0000256" key="2">
    <source>
        <dbReference type="RuleBase" id="RU003567"/>
    </source>
</evidence>
<dbReference type="GO" id="GO:0004176">
    <property type="term" value="F:ATP-dependent peptidase activity"/>
    <property type="evidence" value="ECO:0007669"/>
    <property type="project" value="InterPro"/>
</dbReference>
<dbReference type="PANTHER" id="PTHR10381">
    <property type="entry name" value="ATP-DEPENDENT CLP PROTEASE PROTEOLYTIC SUBUNIT"/>
    <property type="match status" value="1"/>
</dbReference>
<dbReference type="RefSeq" id="WP_015160642.1">
    <property type="nucleotide sequence ID" value="NC_019697.1"/>
</dbReference>
<dbReference type="GO" id="GO:0051117">
    <property type="term" value="F:ATPase binding"/>
    <property type="evidence" value="ECO:0007669"/>
    <property type="project" value="TreeGrafter"/>
</dbReference>
<dbReference type="PRINTS" id="PR00127">
    <property type="entry name" value="CLPPROTEASEP"/>
</dbReference>
<dbReference type="AlphaFoldDB" id="K9UJ87"/>